<dbReference type="OrthoDB" id="9787435at2"/>
<accession>A0A150X1D6</accession>
<dbReference type="InterPro" id="IPR020843">
    <property type="entry name" value="ER"/>
</dbReference>
<dbReference type="SUPFAM" id="SSF50129">
    <property type="entry name" value="GroES-like"/>
    <property type="match status" value="1"/>
</dbReference>
<dbReference type="RefSeq" id="WP_068224297.1">
    <property type="nucleotide sequence ID" value="NZ_CP139724.1"/>
</dbReference>
<dbReference type="InterPro" id="IPR011032">
    <property type="entry name" value="GroES-like_sf"/>
</dbReference>
<feature type="domain" description="Enoyl reductase (ER)" evidence="1">
    <location>
        <begin position="8"/>
        <end position="328"/>
    </location>
</feature>
<dbReference type="PANTHER" id="PTHR45033">
    <property type="match status" value="1"/>
</dbReference>
<dbReference type="PANTHER" id="PTHR45033:SF3">
    <property type="entry name" value="DEHYDROGENASE, PUTATIVE (AFU_ORTHOLOGUE AFUA_2G13270)-RELATED"/>
    <property type="match status" value="1"/>
</dbReference>
<reference evidence="2 3" key="1">
    <citation type="submission" date="2016-01" db="EMBL/GenBank/DDBJ databases">
        <title>Genome sequencing of Roseivirga spongicola UST030701-084.</title>
        <authorList>
            <person name="Selvaratnam C."/>
            <person name="Thevarajoo S."/>
            <person name="Goh K.M."/>
            <person name="Ee R."/>
            <person name="Chan K.-G."/>
            <person name="Chong C.S."/>
        </authorList>
    </citation>
    <scope>NUCLEOTIDE SEQUENCE [LARGE SCALE GENOMIC DNA]</scope>
    <source>
        <strain evidence="2 3">UST030701-084</strain>
    </source>
</reference>
<dbReference type="AlphaFoldDB" id="A0A150X1D6"/>
<dbReference type="InterPro" id="IPR052711">
    <property type="entry name" value="Zinc_ADH-like"/>
</dbReference>
<dbReference type="STRING" id="333140.AWW68_16635"/>
<sequence>MKALCITDQKEPLQFIDKPIPEPKAGEVLVKLKAASLNHRDQWIREGMYPGIKFGTTLGSDGAGVVTSVGEDVDVEWLSKEVIINPNRNWGPNLAVQSAEYQVFGMPKDGTLAEYVLIEADRLVQKPDHLSFQEASALPLGGLTAFRATFFHGQCQEGKNVLISGVGGGVAQFAFLFAQHAGANVWVTSSSEEKIEQCKSLGAKGGFNYRSENWIKEAKAVRGFDLVVDSAGGDQLNDFIKLMKPAGRIVFYGATTGVPSKLDLHRMFWNQITLQGSTMGNDEEFVQMVDFINKHQLRPIIDSARPFDEAISAFDEMKAGKQFGKLVLTLD</sequence>
<proteinExistence type="predicted"/>
<dbReference type="GO" id="GO:0016491">
    <property type="term" value="F:oxidoreductase activity"/>
    <property type="evidence" value="ECO:0007669"/>
    <property type="project" value="InterPro"/>
</dbReference>
<organism evidence="2 3">
    <name type="scientific">Roseivirga spongicola</name>
    <dbReference type="NCBI Taxonomy" id="333140"/>
    <lineage>
        <taxon>Bacteria</taxon>
        <taxon>Pseudomonadati</taxon>
        <taxon>Bacteroidota</taxon>
        <taxon>Cytophagia</taxon>
        <taxon>Cytophagales</taxon>
        <taxon>Roseivirgaceae</taxon>
        <taxon>Roseivirga</taxon>
    </lineage>
</organism>
<dbReference type="EMBL" id="LRPC01000029">
    <property type="protein sequence ID" value="KYG72531.1"/>
    <property type="molecule type" value="Genomic_DNA"/>
</dbReference>
<dbReference type="InterPro" id="IPR013149">
    <property type="entry name" value="ADH-like_C"/>
</dbReference>
<dbReference type="SUPFAM" id="SSF51735">
    <property type="entry name" value="NAD(P)-binding Rossmann-fold domains"/>
    <property type="match status" value="1"/>
</dbReference>
<dbReference type="InterPro" id="IPR036291">
    <property type="entry name" value="NAD(P)-bd_dom_sf"/>
</dbReference>
<evidence type="ECO:0000259" key="1">
    <source>
        <dbReference type="SMART" id="SM00829"/>
    </source>
</evidence>
<evidence type="ECO:0000313" key="2">
    <source>
        <dbReference type="EMBL" id="KYG72531.1"/>
    </source>
</evidence>
<keyword evidence="3" id="KW-1185">Reference proteome</keyword>
<dbReference type="Pfam" id="PF08240">
    <property type="entry name" value="ADH_N"/>
    <property type="match status" value="1"/>
</dbReference>
<dbReference type="Proteomes" id="UP000075606">
    <property type="component" value="Unassembled WGS sequence"/>
</dbReference>
<dbReference type="Gene3D" id="3.40.50.720">
    <property type="entry name" value="NAD(P)-binding Rossmann-like Domain"/>
    <property type="match status" value="1"/>
</dbReference>
<protein>
    <submittedName>
        <fullName evidence="2">Alcohol dehydrogenase</fullName>
    </submittedName>
</protein>
<dbReference type="Pfam" id="PF00107">
    <property type="entry name" value="ADH_zinc_N"/>
    <property type="match status" value="1"/>
</dbReference>
<dbReference type="InterPro" id="IPR013154">
    <property type="entry name" value="ADH-like_N"/>
</dbReference>
<dbReference type="Gene3D" id="3.90.180.10">
    <property type="entry name" value="Medium-chain alcohol dehydrogenases, catalytic domain"/>
    <property type="match status" value="1"/>
</dbReference>
<dbReference type="SMART" id="SM00829">
    <property type="entry name" value="PKS_ER"/>
    <property type="match status" value="1"/>
</dbReference>
<name>A0A150X1D6_9BACT</name>
<evidence type="ECO:0000313" key="3">
    <source>
        <dbReference type="Proteomes" id="UP000075606"/>
    </source>
</evidence>
<comment type="caution">
    <text evidence="2">The sequence shown here is derived from an EMBL/GenBank/DDBJ whole genome shotgun (WGS) entry which is preliminary data.</text>
</comment>
<gene>
    <name evidence="2" type="ORF">AWW68_16635</name>
</gene>